<dbReference type="SMART" id="SM00086">
    <property type="entry name" value="PAC"/>
    <property type="match status" value="2"/>
</dbReference>
<dbReference type="SUPFAM" id="SSF55785">
    <property type="entry name" value="PYP-like sensor domain (PAS domain)"/>
    <property type="match status" value="2"/>
</dbReference>
<evidence type="ECO:0000259" key="3">
    <source>
        <dbReference type="PROSITE" id="PS50883"/>
    </source>
</evidence>
<dbReference type="SMART" id="SM00052">
    <property type="entry name" value="EAL"/>
    <property type="match status" value="1"/>
</dbReference>
<feature type="domain" description="PAC" evidence="2">
    <location>
        <begin position="180"/>
        <end position="235"/>
    </location>
</feature>
<feature type="domain" description="GGDEF" evidence="4">
    <location>
        <begin position="389"/>
        <end position="522"/>
    </location>
</feature>
<gene>
    <name evidence="5" type="ORF">LPB04_09390</name>
</gene>
<feature type="domain" description="PAC" evidence="2">
    <location>
        <begin position="305"/>
        <end position="357"/>
    </location>
</feature>
<dbReference type="CDD" id="cd00130">
    <property type="entry name" value="PAS"/>
    <property type="match status" value="2"/>
</dbReference>
<evidence type="ECO:0000259" key="1">
    <source>
        <dbReference type="PROSITE" id="PS50112"/>
    </source>
</evidence>
<dbReference type="PROSITE" id="PS50887">
    <property type="entry name" value="GGDEF"/>
    <property type="match status" value="1"/>
</dbReference>
<dbReference type="Pfam" id="PF08448">
    <property type="entry name" value="PAS_4"/>
    <property type="match status" value="1"/>
</dbReference>
<dbReference type="InterPro" id="IPR035919">
    <property type="entry name" value="EAL_sf"/>
</dbReference>
<dbReference type="NCBIfam" id="TIGR00254">
    <property type="entry name" value="GGDEF"/>
    <property type="match status" value="1"/>
</dbReference>
<evidence type="ECO:0000313" key="6">
    <source>
        <dbReference type="Proteomes" id="UP000593875"/>
    </source>
</evidence>
<dbReference type="InterPro" id="IPR001610">
    <property type="entry name" value="PAC"/>
</dbReference>
<protein>
    <submittedName>
        <fullName evidence="5">EAL domain-containing protein</fullName>
    </submittedName>
</protein>
<dbReference type="PANTHER" id="PTHR44757">
    <property type="entry name" value="DIGUANYLATE CYCLASE DGCP"/>
    <property type="match status" value="1"/>
</dbReference>
<dbReference type="InterPro" id="IPR001633">
    <property type="entry name" value="EAL_dom"/>
</dbReference>
<evidence type="ECO:0000259" key="4">
    <source>
        <dbReference type="PROSITE" id="PS50887"/>
    </source>
</evidence>
<dbReference type="FunFam" id="3.30.70.270:FF:000001">
    <property type="entry name" value="Diguanylate cyclase domain protein"/>
    <property type="match status" value="1"/>
</dbReference>
<dbReference type="GO" id="GO:0003824">
    <property type="term" value="F:catalytic activity"/>
    <property type="evidence" value="ECO:0007669"/>
    <property type="project" value="UniProtKB-ARBA"/>
</dbReference>
<dbReference type="Gene3D" id="3.30.450.20">
    <property type="entry name" value="PAS domain"/>
    <property type="match status" value="2"/>
</dbReference>
<dbReference type="SUPFAM" id="SSF55073">
    <property type="entry name" value="Nucleotide cyclase"/>
    <property type="match status" value="1"/>
</dbReference>
<dbReference type="InterPro" id="IPR000700">
    <property type="entry name" value="PAS-assoc_C"/>
</dbReference>
<dbReference type="InterPro" id="IPR013767">
    <property type="entry name" value="PAS_fold"/>
</dbReference>
<dbReference type="InterPro" id="IPR035965">
    <property type="entry name" value="PAS-like_dom_sf"/>
</dbReference>
<keyword evidence="6" id="KW-1185">Reference proteome</keyword>
<dbReference type="PROSITE" id="PS50112">
    <property type="entry name" value="PAS"/>
    <property type="match status" value="2"/>
</dbReference>
<evidence type="ECO:0000259" key="2">
    <source>
        <dbReference type="PROSITE" id="PS50113"/>
    </source>
</evidence>
<dbReference type="InterPro" id="IPR013656">
    <property type="entry name" value="PAS_4"/>
</dbReference>
<dbReference type="CDD" id="cd01949">
    <property type="entry name" value="GGDEF"/>
    <property type="match status" value="1"/>
</dbReference>
<sequence>MVVTIEIDNSRRHRNAISSGFWTLKCRKGGQSVASRGRACGASCRRDYLCVRKRIRAGEVKNGSVEGAASPSFHSRKGFSVSSDLPEPPLSAFPGGPAREVLDWLYRFVAAIELSPSVAVHSQDRKGVVRFWNHACAELTGIPAAEALGQPFVKLVKHLGAQEEFDDTIAAVWRTGEAVKSREWHVELRDGRRLWLHSSHFPVPGDGKGEDAVRQVFCMEVDVTARKALEESLRQAGQVFDHARDAILVVDREHRVLAANRAYTELTGYTSGEAVGVELPSLRLGVQERAFYDRLRDHLDGHQHWEGELWGMRRDGTTIPIRAALSPITDKNGAVTSYMVMLTDISERRRAVEQARHQAEHDPLTGLPNRILFMDRLEQALATVARKQRQFALMFIDLDHFKAINDTHGHEVGDAVLLEVAHRLRRCVRRVDTVSRLGGDEFVVLLADIGGVDQAAHVADTIMQSVARPVQATVGSLTLSVSIGIAICPSDGDDPKTLLRHADVAMYHAKEAGRSAFQFFSQEMNSRVLERVQVEQRLRRALDKGEFELEYQPEIDIGSGRTVGFEALIRWRDPERGLLMPSAFISAAEESGLIVPIGKWVLFEACQQARRWRDAGFTVAVAVNLSHVQFIHDDLLGDVDEALAASGLAPEFLDLEITEKTIMGGDAATLALVSTLRARGVQLTIDNFGTGFSSLSSLRRFPLSKLKIDRSFIDDIVSEPDGAAMIPAIIALARSLKLKVIAEGVETAEQLQYLRQHGCDEYQGFYAGTGRGAVPTPPPP</sequence>
<dbReference type="KEGG" id="mlir:LPB04_09390"/>
<dbReference type="Gene3D" id="3.20.20.450">
    <property type="entry name" value="EAL domain"/>
    <property type="match status" value="1"/>
</dbReference>
<dbReference type="PROSITE" id="PS50883">
    <property type="entry name" value="EAL"/>
    <property type="match status" value="1"/>
</dbReference>
<dbReference type="PROSITE" id="PS50113">
    <property type="entry name" value="PAC"/>
    <property type="match status" value="2"/>
</dbReference>
<dbReference type="Pfam" id="PF00989">
    <property type="entry name" value="PAS"/>
    <property type="match status" value="1"/>
</dbReference>
<accession>A0A7L9U975</accession>
<dbReference type="CDD" id="cd01948">
    <property type="entry name" value="EAL"/>
    <property type="match status" value="1"/>
</dbReference>
<dbReference type="InterPro" id="IPR043128">
    <property type="entry name" value="Rev_trsase/Diguanyl_cyclase"/>
</dbReference>
<organism evidence="5 6">
    <name type="scientific">Massilia litorea</name>
    <dbReference type="NCBI Taxonomy" id="2769491"/>
    <lineage>
        <taxon>Bacteria</taxon>
        <taxon>Pseudomonadati</taxon>
        <taxon>Pseudomonadota</taxon>
        <taxon>Betaproteobacteria</taxon>
        <taxon>Burkholderiales</taxon>
        <taxon>Oxalobacteraceae</taxon>
        <taxon>Telluria group</taxon>
        <taxon>Massilia</taxon>
    </lineage>
</organism>
<feature type="domain" description="PAS" evidence="1">
    <location>
        <begin position="232"/>
        <end position="276"/>
    </location>
</feature>
<dbReference type="SMART" id="SM00091">
    <property type="entry name" value="PAS"/>
    <property type="match status" value="2"/>
</dbReference>
<dbReference type="InterPro" id="IPR000160">
    <property type="entry name" value="GGDEF_dom"/>
</dbReference>
<proteinExistence type="predicted"/>
<dbReference type="EMBL" id="CP062941">
    <property type="protein sequence ID" value="QOL51437.1"/>
    <property type="molecule type" value="Genomic_DNA"/>
</dbReference>
<name>A0A7L9U975_9BURK</name>
<reference evidence="5 6" key="1">
    <citation type="submission" date="2020-10" db="EMBL/GenBank/DDBJ databases">
        <title>Genome sequencing of Massilia sp. LPB0304.</title>
        <authorList>
            <person name="Kim J."/>
        </authorList>
    </citation>
    <scope>NUCLEOTIDE SEQUENCE [LARGE SCALE GENOMIC DNA]</scope>
    <source>
        <strain evidence="5 6">LPB0304</strain>
    </source>
</reference>
<dbReference type="Gene3D" id="3.30.70.270">
    <property type="match status" value="1"/>
</dbReference>
<dbReference type="InterPro" id="IPR000014">
    <property type="entry name" value="PAS"/>
</dbReference>
<dbReference type="SMART" id="SM00267">
    <property type="entry name" value="GGDEF"/>
    <property type="match status" value="1"/>
</dbReference>
<dbReference type="AlphaFoldDB" id="A0A7L9U975"/>
<evidence type="ECO:0000313" key="5">
    <source>
        <dbReference type="EMBL" id="QOL51437.1"/>
    </source>
</evidence>
<dbReference type="PANTHER" id="PTHR44757:SF2">
    <property type="entry name" value="BIOFILM ARCHITECTURE MAINTENANCE PROTEIN MBAA"/>
    <property type="match status" value="1"/>
</dbReference>
<dbReference type="InterPro" id="IPR052155">
    <property type="entry name" value="Biofilm_reg_signaling"/>
</dbReference>
<dbReference type="InterPro" id="IPR029787">
    <property type="entry name" value="Nucleotide_cyclase"/>
</dbReference>
<dbReference type="Pfam" id="PF00563">
    <property type="entry name" value="EAL"/>
    <property type="match status" value="1"/>
</dbReference>
<feature type="domain" description="EAL" evidence="3">
    <location>
        <begin position="531"/>
        <end position="780"/>
    </location>
</feature>
<dbReference type="Proteomes" id="UP000593875">
    <property type="component" value="Chromosome"/>
</dbReference>
<dbReference type="Pfam" id="PF00990">
    <property type="entry name" value="GGDEF"/>
    <property type="match status" value="1"/>
</dbReference>
<dbReference type="NCBIfam" id="TIGR00229">
    <property type="entry name" value="sensory_box"/>
    <property type="match status" value="2"/>
</dbReference>
<feature type="domain" description="PAS" evidence="1">
    <location>
        <begin position="124"/>
        <end position="176"/>
    </location>
</feature>
<dbReference type="SUPFAM" id="SSF141868">
    <property type="entry name" value="EAL domain-like"/>
    <property type="match status" value="1"/>
</dbReference>